<feature type="signal peptide" evidence="2">
    <location>
        <begin position="1"/>
        <end position="27"/>
    </location>
</feature>
<evidence type="ECO:0000313" key="3">
    <source>
        <dbReference type="EMBL" id="TXL62186.1"/>
    </source>
</evidence>
<dbReference type="PANTHER" id="PTHR15462:SF19">
    <property type="entry name" value="PEPTIDASE S1 DOMAIN-CONTAINING PROTEIN"/>
    <property type="match status" value="1"/>
</dbReference>
<dbReference type="OrthoDB" id="5121599at2"/>
<dbReference type="InterPro" id="IPR009003">
    <property type="entry name" value="Peptidase_S1_PA"/>
</dbReference>
<proteinExistence type="predicted"/>
<evidence type="ECO:0000256" key="1">
    <source>
        <dbReference type="ARBA" id="ARBA00022729"/>
    </source>
</evidence>
<dbReference type="Proteomes" id="UP000321571">
    <property type="component" value="Unassembled WGS sequence"/>
</dbReference>
<dbReference type="InterPro" id="IPR050966">
    <property type="entry name" value="Glutamyl_endopeptidase"/>
</dbReference>
<keyword evidence="1 2" id="KW-0732">Signal</keyword>
<dbReference type="EMBL" id="VDUX01000002">
    <property type="protein sequence ID" value="TXL62186.1"/>
    <property type="molecule type" value="Genomic_DNA"/>
</dbReference>
<gene>
    <name evidence="3" type="ORF">FHP06_05660</name>
</gene>
<evidence type="ECO:0008006" key="5">
    <source>
        <dbReference type="Google" id="ProtNLM"/>
    </source>
</evidence>
<accession>A0A5C8NM18</accession>
<dbReference type="PANTHER" id="PTHR15462">
    <property type="entry name" value="SERINE PROTEASE"/>
    <property type="match status" value="1"/>
</dbReference>
<evidence type="ECO:0000256" key="2">
    <source>
        <dbReference type="SAM" id="SignalP"/>
    </source>
</evidence>
<comment type="caution">
    <text evidence="3">The sequence shown here is derived from an EMBL/GenBank/DDBJ whole genome shotgun (WGS) entry which is preliminary data.</text>
</comment>
<keyword evidence="4" id="KW-1185">Reference proteome</keyword>
<evidence type="ECO:0000313" key="4">
    <source>
        <dbReference type="Proteomes" id="UP000321571"/>
    </source>
</evidence>
<protein>
    <recommendedName>
        <fullName evidence="5">Peptidase</fullName>
    </recommendedName>
</protein>
<dbReference type="RefSeq" id="WP_147684629.1">
    <property type="nucleotide sequence ID" value="NZ_VDUX01000002.1"/>
</dbReference>
<dbReference type="AlphaFoldDB" id="A0A5C8NM18"/>
<dbReference type="SUPFAM" id="SSF50494">
    <property type="entry name" value="Trypsin-like serine proteases"/>
    <property type="match status" value="1"/>
</dbReference>
<sequence>MFRRALVSATGVGATIALALSVGSATASSDAAAEKSGSAVSTTVSKAAQEKAKDYWTSSRMKAAKDGSLLVRDRSKVHAGRTVAQGSPVIHQGTAAKAPASKPNKAYGGGYYTGGGKVVATTGKVFFTLGGTDYVCSGSSTTAANQSLVQTAGHCLNEGPGSFATKFTFVPAYRDGSAPYGQFAATNLYTSSQWANSGDLNYDIGYAKVGTSGGRTLTAAVGAQGVGFNLARGATMYSFGYPAASPYSGQRLAWCNGVVAADTWGGSSDQGMVCNMTGGSSGGPWFINYSTSSGVGTLNSLNSFKYNGGPQANRMFGPYFGSVIQGVYNAAQG</sequence>
<organism evidence="3 4">
    <name type="scientific">Aeromicrobium terrae</name>
    <dbReference type="NCBI Taxonomy" id="2498846"/>
    <lineage>
        <taxon>Bacteria</taxon>
        <taxon>Bacillati</taxon>
        <taxon>Actinomycetota</taxon>
        <taxon>Actinomycetes</taxon>
        <taxon>Propionibacteriales</taxon>
        <taxon>Nocardioidaceae</taxon>
        <taxon>Aeromicrobium</taxon>
    </lineage>
</organism>
<reference evidence="3 4" key="1">
    <citation type="submission" date="2019-06" db="EMBL/GenBank/DDBJ databases">
        <title>Aeromicrobium sp. nov., isolated from a maize field.</title>
        <authorList>
            <person name="Lin S.-Y."/>
            <person name="Tsai C.-F."/>
            <person name="Young C.-C."/>
        </authorList>
    </citation>
    <scope>NUCLEOTIDE SEQUENCE [LARGE SCALE GENOMIC DNA]</scope>
    <source>
        <strain evidence="3 4">CC-CFT486</strain>
    </source>
</reference>
<feature type="chain" id="PRO_5023023312" description="Peptidase" evidence="2">
    <location>
        <begin position="28"/>
        <end position="333"/>
    </location>
</feature>
<dbReference type="Gene3D" id="2.40.10.10">
    <property type="entry name" value="Trypsin-like serine proteases"/>
    <property type="match status" value="2"/>
</dbReference>
<name>A0A5C8NM18_9ACTN</name>
<dbReference type="InterPro" id="IPR043504">
    <property type="entry name" value="Peptidase_S1_PA_chymotrypsin"/>
</dbReference>